<dbReference type="Proteomes" id="UP000011885">
    <property type="component" value="Unassembled WGS sequence"/>
</dbReference>
<feature type="region of interest" description="Disordered" evidence="1">
    <location>
        <begin position="33"/>
        <end position="55"/>
    </location>
</feature>
<dbReference type="EMBL" id="ANOH01000124">
    <property type="protein sequence ID" value="EMI56767.1"/>
    <property type="molecule type" value="Genomic_DNA"/>
</dbReference>
<comment type="caution">
    <text evidence="2">The sequence shown here is derived from an EMBL/GenBank/DDBJ whole genome shotgun (WGS) entry which is preliminary data.</text>
</comment>
<organism evidence="2 3">
    <name type="scientific">Rhodopirellula sallentina SM41</name>
    <dbReference type="NCBI Taxonomy" id="1263870"/>
    <lineage>
        <taxon>Bacteria</taxon>
        <taxon>Pseudomonadati</taxon>
        <taxon>Planctomycetota</taxon>
        <taxon>Planctomycetia</taxon>
        <taxon>Pirellulales</taxon>
        <taxon>Pirellulaceae</taxon>
        <taxon>Rhodopirellula</taxon>
    </lineage>
</organism>
<keyword evidence="3" id="KW-1185">Reference proteome</keyword>
<dbReference type="PATRIC" id="fig|1263870.3.peg.1932"/>
<dbReference type="AlphaFoldDB" id="M5U5P1"/>
<protein>
    <submittedName>
        <fullName evidence="2">Uncharacterized protein</fullName>
    </submittedName>
</protein>
<gene>
    <name evidence="2" type="ORF">RSSM_01807</name>
</gene>
<reference evidence="2 3" key="1">
    <citation type="journal article" date="2013" name="Mar. Genomics">
        <title>Expression of sulfatases in Rhodopirellula baltica and the diversity of sulfatases in the genus Rhodopirellula.</title>
        <authorList>
            <person name="Wegner C.E."/>
            <person name="Richter-Heitmann T."/>
            <person name="Klindworth A."/>
            <person name="Klockow C."/>
            <person name="Richter M."/>
            <person name="Achstetter T."/>
            <person name="Glockner F.O."/>
            <person name="Harder J."/>
        </authorList>
    </citation>
    <scope>NUCLEOTIDE SEQUENCE [LARGE SCALE GENOMIC DNA]</scope>
    <source>
        <strain evidence="2 3">SM41</strain>
    </source>
</reference>
<sequence>MFVIDARSIESQCVLRRLGIKILLVQPRSISDNHRLQRSGGGGRSGNGKSTPATR</sequence>
<evidence type="ECO:0000256" key="1">
    <source>
        <dbReference type="SAM" id="MobiDB-lite"/>
    </source>
</evidence>
<accession>M5U5P1</accession>
<proteinExistence type="predicted"/>
<name>M5U5P1_9BACT</name>
<evidence type="ECO:0000313" key="2">
    <source>
        <dbReference type="EMBL" id="EMI56767.1"/>
    </source>
</evidence>
<evidence type="ECO:0000313" key="3">
    <source>
        <dbReference type="Proteomes" id="UP000011885"/>
    </source>
</evidence>